<dbReference type="SUPFAM" id="SSF57667">
    <property type="entry name" value="beta-beta-alpha zinc fingers"/>
    <property type="match status" value="1"/>
</dbReference>
<dbReference type="OrthoDB" id="6910977at2759"/>
<feature type="domain" description="C2H2-type" evidence="3">
    <location>
        <begin position="48"/>
        <end position="70"/>
    </location>
</feature>
<dbReference type="AlphaFoldDB" id="A0A183IZS2"/>
<dbReference type="EMBL" id="UZAM01012353">
    <property type="protein sequence ID" value="VDP21358.1"/>
    <property type="molecule type" value="Genomic_DNA"/>
</dbReference>
<dbReference type="InterPro" id="IPR013087">
    <property type="entry name" value="Znf_C2H2_type"/>
</dbReference>
<evidence type="ECO:0000313" key="5">
    <source>
        <dbReference type="Proteomes" id="UP000270296"/>
    </source>
</evidence>
<keyword evidence="1" id="KW-0863">Zinc-finger</keyword>
<feature type="region of interest" description="Disordered" evidence="2">
    <location>
        <begin position="86"/>
        <end position="137"/>
    </location>
</feature>
<feature type="domain" description="C2H2-type" evidence="3">
    <location>
        <begin position="16"/>
        <end position="44"/>
    </location>
</feature>
<dbReference type="WBParaSite" id="SBAD_0000944901-mRNA-1">
    <property type="protein sequence ID" value="SBAD_0000944901-mRNA-1"/>
    <property type="gene ID" value="SBAD_0000944901"/>
</dbReference>
<accession>A0A183IZS2</accession>
<sequence>MKSRTSRFQPKRSLGTACFSCGLYFQHRPHYKQHMAMMHNFREPLGSYVCPECGQLFNDDFELVEHYLMHDLVLLVEALNKFVTRRKTTSTDVNKQKPLGFGTSSTSSVSKRKKSRTIPPVSRVRKITNGSERKSSGSGLKLKLAFSAKSRQSKSFGVISKPTPKKIDFGSKEKAKQGSSRKITLAVEKNTDLAPAPESEKTKYSPFFLRAKCEKCKESWGKPYNLINHLICDHNANIFHLQREVMTEVSQVTEVLSGKTCKFCEAKFFDTSSCMIHVVRSHRAKVFECPSDGRQCSVCFELCSHNEGGVDKRFKISVNVKPSNQARSEDPV</sequence>
<evidence type="ECO:0000256" key="2">
    <source>
        <dbReference type="SAM" id="MobiDB-lite"/>
    </source>
</evidence>
<dbReference type="GO" id="GO:0008270">
    <property type="term" value="F:zinc ion binding"/>
    <property type="evidence" value="ECO:0007669"/>
    <property type="project" value="UniProtKB-KW"/>
</dbReference>
<dbReference type="PROSITE" id="PS50157">
    <property type="entry name" value="ZINC_FINGER_C2H2_2"/>
    <property type="match status" value="2"/>
</dbReference>
<dbReference type="Proteomes" id="UP000270296">
    <property type="component" value="Unassembled WGS sequence"/>
</dbReference>
<dbReference type="InterPro" id="IPR036236">
    <property type="entry name" value="Znf_C2H2_sf"/>
</dbReference>
<evidence type="ECO:0000259" key="3">
    <source>
        <dbReference type="PROSITE" id="PS50157"/>
    </source>
</evidence>
<evidence type="ECO:0000313" key="4">
    <source>
        <dbReference type="EMBL" id="VDP21358.1"/>
    </source>
</evidence>
<evidence type="ECO:0000256" key="1">
    <source>
        <dbReference type="PROSITE-ProRule" id="PRU00042"/>
    </source>
</evidence>
<proteinExistence type="predicted"/>
<gene>
    <name evidence="4" type="ORF">SBAD_LOCUS9120</name>
</gene>
<dbReference type="Gene3D" id="3.30.160.60">
    <property type="entry name" value="Classic Zinc Finger"/>
    <property type="match status" value="1"/>
</dbReference>
<organism evidence="6">
    <name type="scientific">Soboliphyme baturini</name>
    <dbReference type="NCBI Taxonomy" id="241478"/>
    <lineage>
        <taxon>Eukaryota</taxon>
        <taxon>Metazoa</taxon>
        <taxon>Ecdysozoa</taxon>
        <taxon>Nematoda</taxon>
        <taxon>Enoplea</taxon>
        <taxon>Dorylaimia</taxon>
        <taxon>Dioctophymatida</taxon>
        <taxon>Dioctophymatoidea</taxon>
        <taxon>Soboliphymatidae</taxon>
        <taxon>Soboliphyme</taxon>
    </lineage>
</organism>
<keyword evidence="5" id="KW-1185">Reference proteome</keyword>
<reference evidence="6" key="1">
    <citation type="submission" date="2016-06" db="UniProtKB">
        <authorList>
            <consortium name="WormBaseParasite"/>
        </authorList>
    </citation>
    <scope>IDENTIFICATION</scope>
</reference>
<evidence type="ECO:0000313" key="6">
    <source>
        <dbReference type="WBParaSite" id="SBAD_0000944901-mRNA-1"/>
    </source>
</evidence>
<reference evidence="4 5" key="2">
    <citation type="submission" date="2018-11" db="EMBL/GenBank/DDBJ databases">
        <authorList>
            <consortium name="Pathogen Informatics"/>
        </authorList>
    </citation>
    <scope>NUCLEOTIDE SEQUENCE [LARGE SCALE GENOMIC DNA]</scope>
</reference>
<dbReference type="SMART" id="SM00355">
    <property type="entry name" value="ZnF_C2H2"/>
    <property type="match status" value="4"/>
</dbReference>
<name>A0A183IZS2_9BILA</name>
<keyword evidence="1" id="KW-0479">Metal-binding</keyword>
<protein>
    <submittedName>
        <fullName evidence="6">C2H2-type domain-containing protein</fullName>
    </submittedName>
</protein>
<keyword evidence="1" id="KW-0862">Zinc</keyword>
<dbReference type="PROSITE" id="PS00028">
    <property type="entry name" value="ZINC_FINGER_C2H2_1"/>
    <property type="match status" value="3"/>
</dbReference>